<reference evidence="1 2" key="1">
    <citation type="submission" date="2015-01" db="EMBL/GenBank/DDBJ databases">
        <title>Evolution of Trichinella species and genotypes.</title>
        <authorList>
            <person name="Korhonen P.K."/>
            <person name="Edoardo P."/>
            <person name="Giuseppe L.R."/>
            <person name="Gasser R.B."/>
        </authorList>
    </citation>
    <scope>NUCLEOTIDE SEQUENCE [LARGE SCALE GENOMIC DNA]</scope>
    <source>
        <strain evidence="1">ISS588</strain>
    </source>
</reference>
<evidence type="ECO:0000313" key="2">
    <source>
        <dbReference type="Proteomes" id="UP000054805"/>
    </source>
</evidence>
<gene>
    <name evidence="1" type="ORF">T4B_3145</name>
</gene>
<dbReference type="AlphaFoldDB" id="A0A0V1JKH3"/>
<name>A0A0V1JKH3_TRIPS</name>
<sequence>MYKIVKKRDVRKITKFNIHELKFDPVIAYRKHCAKQCFQTEKAVNHNNNKFLIDFTSTLPNMECFRN</sequence>
<organism evidence="1 2">
    <name type="scientific">Trichinella pseudospiralis</name>
    <name type="common">Parasitic roundworm</name>
    <dbReference type="NCBI Taxonomy" id="6337"/>
    <lineage>
        <taxon>Eukaryota</taxon>
        <taxon>Metazoa</taxon>
        <taxon>Ecdysozoa</taxon>
        <taxon>Nematoda</taxon>
        <taxon>Enoplea</taxon>
        <taxon>Dorylaimia</taxon>
        <taxon>Trichinellida</taxon>
        <taxon>Trichinellidae</taxon>
        <taxon>Trichinella</taxon>
    </lineage>
</organism>
<accession>A0A0V1JKH3</accession>
<protein>
    <submittedName>
        <fullName evidence="1">Uncharacterized protein</fullName>
    </submittedName>
</protein>
<dbReference type="Proteomes" id="UP000054805">
    <property type="component" value="Unassembled WGS sequence"/>
</dbReference>
<evidence type="ECO:0000313" key="1">
    <source>
        <dbReference type="EMBL" id="KRZ35077.1"/>
    </source>
</evidence>
<comment type="caution">
    <text evidence="1">The sequence shown here is derived from an EMBL/GenBank/DDBJ whole genome shotgun (WGS) entry which is preliminary data.</text>
</comment>
<dbReference type="EMBL" id="JYDS01000001">
    <property type="protein sequence ID" value="KRZ35077.1"/>
    <property type="molecule type" value="Genomic_DNA"/>
</dbReference>
<keyword evidence="2" id="KW-1185">Reference proteome</keyword>
<proteinExistence type="predicted"/>